<sequence>MKNKAFLEMSSHEEAVDMVNYHKENPAFLYGKPISFYLSKTLLVIEERHSREDSIQHSQVVFFSNLPREEEKKRELLTIAGRFGIVEKHLFLTDQVRFLSAGNAADAKMMVKYYTMNPLTIRGRKIRLNICAK</sequence>
<dbReference type="InParanoid" id="H3C7W3"/>
<dbReference type="PANTHER" id="PTHR15592">
    <property type="entry name" value="MATRIN 3/NUCLEAR PROTEIN 220-RELATED"/>
    <property type="match status" value="1"/>
</dbReference>
<dbReference type="InterPro" id="IPR012677">
    <property type="entry name" value="Nucleotide-bd_a/b_plait_sf"/>
</dbReference>
<evidence type="ECO:0000256" key="1">
    <source>
        <dbReference type="PROSITE-ProRule" id="PRU00176"/>
    </source>
</evidence>
<keyword evidence="1" id="KW-0694">RNA-binding</keyword>
<reference evidence="3" key="3">
    <citation type="submission" date="2025-09" db="UniProtKB">
        <authorList>
            <consortium name="Ensembl"/>
        </authorList>
    </citation>
    <scope>IDENTIFICATION</scope>
</reference>
<evidence type="ECO:0000313" key="4">
    <source>
        <dbReference type="Proteomes" id="UP000007303"/>
    </source>
</evidence>
<dbReference type="GO" id="GO:0003723">
    <property type="term" value="F:RNA binding"/>
    <property type="evidence" value="ECO:0007669"/>
    <property type="project" value="UniProtKB-UniRule"/>
</dbReference>
<dbReference type="HOGENOM" id="CLU_159002_0_0_1"/>
<dbReference type="InterPro" id="IPR035979">
    <property type="entry name" value="RBD_domain_sf"/>
</dbReference>
<reference evidence="3" key="2">
    <citation type="submission" date="2025-08" db="UniProtKB">
        <authorList>
            <consortium name="Ensembl"/>
        </authorList>
    </citation>
    <scope>IDENTIFICATION</scope>
</reference>
<evidence type="ECO:0000313" key="3">
    <source>
        <dbReference type="Ensembl" id="ENSTNIP00000004335.1"/>
    </source>
</evidence>
<proteinExistence type="predicted"/>
<dbReference type="Gene3D" id="3.30.70.330">
    <property type="match status" value="2"/>
</dbReference>
<organism evidence="3 4">
    <name type="scientific">Tetraodon nigroviridis</name>
    <name type="common">Spotted green pufferfish</name>
    <name type="synonym">Chelonodon nigroviridis</name>
    <dbReference type="NCBI Taxonomy" id="99883"/>
    <lineage>
        <taxon>Eukaryota</taxon>
        <taxon>Metazoa</taxon>
        <taxon>Chordata</taxon>
        <taxon>Craniata</taxon>
        <taxon>Vertebrata</taxon>
        <taxon>Euteleostomi</taxon>
        <taxon>Actinopterygii</taxon>
        <taxon>Neopterygii</taxon>
        <taxon>Teleostei</taxon>
        <taxon>Neoteleostei</taxon>
        <taxon>Acanthomorphata</taxon>
        <taxon>Eupercaria</taxon>
        <taxon>Tetraodontiformes</taxon>
        <taxon>Tetradontoidea</taxon>
        <taxon>Tetraodontidae</taxon>
        <taxon>Tetraodon</taxon>
    </lineage>
</organism>
<dbReference type="AlphaFoldDB" id="H3C7W3"/>
<protein>
    <recommendedName>
        <fullName evidence="2">RRM domain-containing protein</fullName>
    </recommendedName>
</protein>
<dbReference type="InterPro" id="IPR000504">
    <property type="entry name" value="RRM_dom"/>
</dbReference>
<dbReference type="PROSITE" id="PS50102">
    <property type="entry name" value="RRM"/>
    <property type="match status" value="1"/>
</dbReference>
<keyword evidence="4" id="KW-1185">Reference proteome</keyword>
<dbReference type="GeneTree" id="ENSGT00840000131608"/>
<dbReference type="Ensembl" id="ENSTNIT00000004474.1">
    <property type="protein sequence ID" value="ENSTNIP00000004335.1"/>
    <property type="gene ID" value="ENSTNIG00000001943.1"/>
</dbReference>
<dbReference type="STRING" id="99883.ENSTNIP00000004335"/>
<dbReference type="SUPFAM" id="SSF54928">
    <property type="entry name" value="RNA-binding domain, RBD"/>
    <property type="match status" value="2"/>
</dbReference>
<accession>H3C7W3</accession>
<name>H3C7W3_TETNG</name>
<evidence type="ECO:0000259" key="2">
    <source>
        <dbReference type="PROSITE" id="PS50102"/>
    </source>
</evidence>
<reference evidence="4" key="1">
    <citation type="journal article" date="2004" name="Nature">
        <title>Genome duplication in the teleost fish Tetraodon nigroviridis reveals the early vertebrate proto-karyotype.</title>
        <authorList>
            <person name="Jaillon O."/>
            <person name="Aury J.-M."/>
            <person name="Brunet F."/>
            <person name="Petit J.-L."/>
            <person name="Stange-Thomann N."/>
            <person name="Mauceli E."/>
            <person name="Bouneau L."/>
            <person name="Fischer C."/>
            <person name="Ozouf-Costaz C."/>
            <person name="Bernot A."/>
            <person name="Nicaud S."/>
            <person name="Jaffe D."/>
            <person name="Fisher S."/>
            <person name="Lutfalla G."/>
            <person name="Dossat C."/>
            <person name="Segurens B."/>
            <person name="Dasilva C."/>
            <person name="Salanoubat M."/>
            <person name="Levy M."/>
            <person name="Boudet N."/>
            <person name="Castellano S."/>
            <person name="Anthouard V."/>
            <person name="Jubin C."/>
            <person name="Castelli V."/>
            <person name="Katinka M."/>
            <person name="Vacherie B."/>
            <person name="Biemont C."/>
            <person name="Skalli Z."/>
            <person name="Cattolico L."/>
            <person name="Poulain J."/>
            <person name="De Berardinis V."/>
            <person name="Cruaud C."/>
            <person name="Duprat S."/>
            <person name="Brottier P."/>
            <person name="Coutanceau J.-P."/>
            <person name="Gouzy J."/>
            <person name="Parra G."/>
            <person name="Lardier G."/>
            <person name="Chapple C."/>
            <person name="McKernan K.J."/>
            <person name="McEwan P."/>
            <person name="Bosak S."/>
            <person name="Kellis M."/>
            <person name="Volff J.-N."/>
            <person name="Guigo R."/>
            <person name="Zody M.C."/>
            <person name="Mesirov J."/>
            <person name="Lindblad-Toh K."/>
            <person name="Birren B."/>
            <person name="Nusbaum C."/>
            <person name="Kahn D."/>
            <person name="Robinson-Rechavi M."/>
            <person name="Laudet V."/>
            <person name="Schachter V."/>
            <person name="Quetier F."/>
            <person name="Saurin W."/>
            <person name="Scarpelli C."/>
            <person name="Wincker P."/>
            <person name="Lander E.S."/>
            <person name="Weissenbach J."/>
            <person name="Roest Crollius H."/>
        </authorList>
    </citation>
    <scope>NUCLEOTIDE SEQUENCE [LARGE SCALE GENOMIC DNA]</scope>
</reference>
<feature type="domain" description="RRM" evidence="2">
    <location>
        <begin position="59"/>
        <end position="133"/>
    </location>
</feature>
<dbReference type="Proteomes" id="UP000007303">
    <property type="component" value="Unassembled WGS sequence"/>
</dbReference>